<dbReference type="AlphaFoldDB" id="A0A2T6BD31"/>
<dbReference type="PANTHER" id="PTHR30146">
    <property type="entry name" value="LACI-RELATED TRANSCRIPTIONAL REPRESSOR"/>
    <property type="match status" value="1"/>
</dbReference>
<keyword evidence="6" id="KW-1185">Reference proteome</keyword>
<dbReference type="OrthoDB" id="2528004at2"/>
<accession>A0A2T6BD31</accession>
<dbReference type="RefSeq" id="WP_108025471.1">
    <property type="nucleotide sequence ID" value="NZ_QBKR01000024.1"/>
</dbReference>
<dbReference type="SUPFAM" id="SSF53822">
    <property type="entry name" value="Periplasmic binding protein-like I"/>
    <property type="match status" value="1"/>
</dbReference>
<evidence type="ECO:0000256" key="3">
    <source>
        <dbReference type="ARBA" id="ARBA00023163"/>
    </source>
</evidence>
<dbReference type="Gene3D" id="1.10.260.40">
    <property type="entry name" value="lambda repressor-like DNA-binding domains"/>
    <property type="match status" value="1"/>
</dbReference>
<sequence length="328" mass="36038">MGVTIKDIAKAAGVSYSTVSKALRDSPLVKPQTKQKILTVAKEMGYQPNIAAKSLVSKKSNTIGVVWPTVERDALSALATKINDELEKHHYHMLLSINPIHSAVNVFNRFQVDAILVFSEKAPPNVLQSAVPILFYGEPGPSSYPTFNVNRRQAVKKAVEYLYQLGHRKIAYIGDLTKQNKNQQEKLIGFQEGCKDLHLSPSDTITVNTNGLNWQDGYQAAEQMLDICTPTAIIGGSYDISVGILRAVKKAQLKVPADISLISYDNIPQSANQDPPLTVTGAPIEKIAEQMIKSLLTLIRNESLEDIPTLDSELVIRNSCTSLRMIEG</sequence>
<reference evidence="5 6" key="1">
    <citation type="submission" date="2018-04" db="EMBL/GenBank/DDBJ databases">
        <title>Genomic Encyclopedia of Archaeal and Bacterial Type Strains, Phase II (KMG-II): from individual species to whole genera.</title>
        <authorList>
            <person name="Goeker M."/>
        </authorList>
    </citation>
    <scope>NUCLEOTIDE SEQUENCE [LARGE SCALE GENOMIC DNA]</scope>
    <source>
        <strain evidence="5 6">DSM 45787</strain>
    </source>
</reference>
<feature type="domain" description="HTH lacI-type" evidence="4">
    <location>
        <begin position="3"/>
        <end position="57"/>
    </location>
</feature>
<dbReference type="Pfam" id="PF00356">
    <property type="entry name" value="LacI"/>
    <property type="match status" value="1"/>
</dbReference>
<evidence type="ECO:0000259" key="4">
    <source>
        <dbReference type="PROSITE" id="PS50932"/>
    </source>
</evidence>
<dbReference type="PANTHER" id="PTHR30146:SF149">
    <property type="entry name" value="HTH-TYPE TRANSCRIPTIONAL REGULATOR EBGR"/>
    <property type="match status" value="1"/>
</dbReference>
<dbReference type="SUPFAM" id="SSF47413">
    <property type="entry name" value="lambda repressor-like DNA-binding domains"/>
    <property type="match status" value="1"/>
</dbReference>
<dbReference type="PROSITE" id="PS00356">
    <property type="entry name" value="HTH_LACI_1"/>
    <property type="match status" value="1"/>
</dbReference>
<keyword evidence="2" id="KW-0238">DNA-binding</keyword>
<dbReference type="Pfam" id="PF13377">
    <property type="entry name" value="Peripla_BP_3"/>
    <property type="match status" value="1"/>
</dbReference>
<dbReference type="GO" id="GO:0003700">
    <property type="term" value="F:DNA-binding transcription factor activity"/>
    <property type="evidence" value="ECO:0007669"/>
    <property type="project" value="TreeGrafter"/>
</dbReference>
<dbReference type="GO" id="GO:0000976">
    <property type="term" value="F:transcription cis-regulatory region binding"/>
    <property type="evidence" value="ECO:0007669"/>
    <property type="project" value="TreeGrafter"/>
</dbReference>
<evidence type="ECO:0000313" key="5">
    <source>
        <dbReference type="EMBL" id="PTX53973.1"/>
    </source>
</evidence>
<dbReference type="PROSITE" id="PS50932">
    <property type="entry name" value="HTH_LACI_2"/>
    <property type="match status" value="1"/>
</dbReference>
<evidence type="ECO:0000256" key="2">
    <source>
        <dbReference type="ARBA" id="ARBA00023125"/>
    </source>
</evidence>
<dbReference type="InterPro" id="IPR046335">
    <property type="entry name" value="LacI/GalR-like_sensor"/>
</dbReference>
<dbReference type="EMBL" id="QBKR01000024">
    <property type="protein sequence ID" value="PTX53973.1"/>
    <property type="molecule type" value="Genomic_DNA"/>
</dbReference>
<dbReference type="Proteomes" id="UP000244240">
    <property type="component" value="Unassembled WGS sequence"/>
</dbReference>
<organism evidence="5 6">
    <name type="scientific">Melghirimyces profundicolus</name>
    <dbReference type="NCBI Taxonomy" id="1242148"/>
    <lineage>
        <taxon>Bacteria</taxon>
        <taxon>Bacillati</taxon>
        <taxon>Bacillota</taxon>
        <taxon>Bacilli</taxon>
        <taxon>Bacillales</taxon>
        <taxon>Thermoactinomycetaceae</taxon>
        <taxon>Melghirimyces</taxon>
    </lineage>
</organism>
<evidence type="ECO:0000256" key="1">
    <source>
        <dbReference type="ARBA" id="ARBA00023015"/>
    </source>
</evidence>
<comment type="caution">
    <text evidence="5">The sequence shown here is derived from an EMBL/GenBank/DDBJ whole genome shotgun (WGS) entry which is preliminary data.</text>
</comment>
<dbReference type="InterPro" id="IPR000843">
    <property type="entry name" value="HTH_LacI"/>
</dbReference>
<dbReference type="SMART" id="SM00354">
    <property type="entry name" value="HTH_LACI"/>
    <property type="match status" value="1"/>
</dbReference>
<dbReference type="InterPro" id="IPR028082">
    <property type="entry name" value="Peripla_BP_I"/>
</dbReference>
<evidence type="ECO:0000313" key="6">
    <source>
        <dbReference type="Proteomes" id="UP000244240"/>
    </source>
</evidence>
<dbReference type="CDD" id="cd01392">
    <property type="entry name" value="HTH_LacI"/>
    <property type="match status" value="1"/>
</dbReference>
<proteinExistence type="predicted"/>
<keyword evidence="1" id="KW-0805">Transcription regulation</keyword>
<dbReference type="InterPro" id="IPR010982">
    <property type="entry name" value="Lambda_DNA-bd_dom_sf"/>
</dbReference>
<protein>
    <submittedName>
        <fullName evidence="5">LacI family transcriptional regulator</fullName>
    </submittedName>
</protein>
<name>A0A2T6BD31_9BACL</name>
<gene>
    <name evidence="5" type="ORF">C8P63_12429</name>
</gene>
<dbReference type="Gene3D" id="3.40.50.2300">
    <property type="match status" value="2"/>
</dbReference>
<keyword evidence="3" id="KW-0804">Transcription</keyword>